<keyword evidence="3" id="KW-1185">Reference proteome</keyword>
<organism evidence="2 3">
    <name type="scientific">Auxenochlorella protothecoides</name>
    <name type="common">Green microalga</name>
    <name type="synonym">Chlorella protothecoides</name>
    <dbReference type="NCBI Taxonomy" id="3075"/>
    <lineage>
        <taxon>Eukaryota</taxon>
        <taxon>Viridiplantae</taxon>
        <taxon>Chlorophyta</taxon>
        <taxon>core chlorophytes</taxon>
        <taxon>Trebouxiophyceae</taxon>
        <taxon>Chlorellales</taxon>
        <taxon>Chlorellaceae</taxon>
        <taxon>Auxenochlorella</taxon>
    </lineage>
</organism>
<evidence type="ECO:0000313" key="3">
    <source>
        <dbReference type="Proteomes" id="UP000028924"/>
    </source>
</evidence>
<proteinExistence type="predicted"/>
<dbReference type="InterPro" id="IPR001926">
    <property type="entry name" value="TrpB-like_PALP"/>
</dbReference>
<dbReference type="Proteomes" id="UP000028924">
    <property type="component" value="Unassembled WGS sequence"/>
</dbReference>
<dbReference type="RefSeq" id="XP_011402319.1">
    <property type="nucleotide sequence ID" value="XM_011404017.1"/>
</dbReference>
<sequence length="132" mass="14668">MTPFPLRRASEQIEGLGAGFIPRVLDFSLLDEVLRVRTQEAVAVARKLAQEEGILCGISSGAAVHAAYKVAQRPENAGKRIVVVLPSFGERYLSSVLYSQLWTQDATEEDEMPAEWRMHNGLYVADRDPPKL</sequence>
<dbReference type="InterPro" id="IPR050214">
    <property type="entry name" value="Cys_Synth/Cystath_Beta-Synth"/>
</dbReference>
<evidence type="ECO:0000259" key="1">
    <source>
        <dbReference type="Pfam" id="PF00291"/>
    </source>
</evidence>
<dbReference type="SUPFAM" id="SSF53686">
    <property type="entry name" value="Tryptophan synthase beta subunit-like PLP-dependent enzymes"/>
    <property type="match status" value="1"/>
</dbReference>
<dbReference type="STRING" id="3075.A0A087SU62"/>
<dbReference type="GeneID" id="23613033"/>
<reference evidence="2 3" key="1">
    <citation type="journal article" date="2014" name="BMC Genomics">
        <title>Oil accumulation mechanisms of the oleaginous microalga Chlorella protothecoides revealed through its genome, transcriptomes, and proteomes.</title>
        <authorList>
            <person name="Gao C."/>
            <person name="Wang Y."/>
            <person name="Shen Y."/>
            <person name="Yan D."/>
            <person name="He X."/>
            <person name="Dai J."/>
            <person name="Wu Q."/>
        </authorList>
    </citation>
    <scope>NUCLEOTIDE SEQUENCE [LARGE SCALE GENOMIC DNA]</scope>
    <source>
        <strain evidence="2 3">0710</strain>
    </source>
</reference>
<dbReference type="eggNOG" id="KOG1252">
    <property type="taxonomic scope" value="Eukaryota"/>
</dbReference>
<feature type="domain" description="Tryptophan synthase beta chain-like PALP" evidence="1">
    <location>
        <begin position="8"/>
        <end position="86"/>
    </location>
</feature>
<dbReference type="AlphaFoldDB" id="A0A087SU62"/>
<protein>
    <submittedName>
        <fullName evidence="2">O-acetylserine sulfhydrylase</fullName>
    </submittedName>
</protein>
<gene>
    <name evidence="2" type="ORF">F751_1642</name>
</gene>
<evidence type="ECO:0000313" key="2">
    <source>
        <dbReference type="EMBL" id="KFM29266.1"/>
    </source>
</evidence>
<dbReference type="KEGG" id="apro:F751_1642"/>
<name>A0A087SU62_AUXPR</name>
<dbReference type="EMBL" id="KL662189">
    <property type="protein sequence ID" value="KFM29266.1"/>
    <property type="molecule type" value="Genomic_DNA"/>
</dbReference>
<dbReference type="PANTHER" id="PTHR10314">
    <property type="entry name" value="CYSTATHIONINE BETA-SYNTHASE"/>
    <property type="match status" value="1"/>
</dbReference>
<accession>A0A087SU62</accession>
<dbReference type="OrthoDB" id="10259545at2759"/>
<dbReference type="Gene3D" id="3.40.50.1100">
    <property type="match status" value="1"/>
</dbReference>
<dbReference type="InterPro" id="IPR036052">
    <property type="entry name" value="TrpB-like_PALP_sf"/>
</dbReference>
<dbReference type="Pfam" id="PF00291">
    <property type="entry name" value="PALP"/>
    <property type="match status" value="1"/>
</dbReference>